<dbReference type="AlphaFoldDB" id="A0AAE0FWT3"/>
<protein>
    <submittedName>
        <fullName evidence="1">Uncharacterized protein</fullName>
    </submittedName>
</protein>
<evidence type="ECO:0000313" key="2">
    <source>
        <dbReference type="Proteomes" id="UP001190700"/>
    </source>
</evidence>
<dbReference type="Proteomes" id="UP001190700">
    <property type="component" value="Unassembled WGS sequence"/>
</dbReference>
<sequence>MEGAAERLLLTPYPQNAARDFTQAFMKLQDGEEEDVPEEVMMVRPATDQRGNGRMAMTVLREVHMDEDDAACNTREAIPLTVALNPDTQHAGTKATSINFEEKFRSVPQRGMSRPKLCVFEHVEGSKVSDGLFPDYLLPNGMQAYFYYQPGSLLTERDAELRDPPPMPPIQDVTLCLNTALNAAMEKVLVPPGTLMELYTMNKIVPPLAPLPTCHTLEVEDPGDLGTSAFGALADVPLEFQLEYKRVSKVHAKIRRTRIMPSME</sequence>
<accession>A0AAE0FWT3</accession>
<dbReference type="EMBL" id="LGRX02012445">
    <property type="protein sequence ID" value="KAK3267370.1"/>
    <property type="molecule type" value="Genomic_DNA"/>
</dbReference>
<proteinExistence type="predicted"/>
<organism evidence="1 2">
    <name type="scientific">Cymbomonas tetramitiformis</name>
    <dbReference type="NCBI Taxonomy" id="36881"/>
    <lineage>
        <taxon>Eukaryota</taxon>
        <taxon>Viridiplantae</taxon>
        <taxon>Chlorophyta</taxon>
        <taxon>Pyramimonadophyceae</taxon>
        <taxon>Pyramimonadales</taxon>
        <taxon>Pyramimonadaceae</taxon>
        <taxon>Cymbomonas</taxon>
    </lineage>
</organism>
<evidence type="ECO:0000313" key="1">
    <source>
        <dbReference type="EMBL" id="KAK3267370.1"/>
    </source>
</evidence>
<gene>
    <name evidence="1" type="ORF">CYMTET_24067</name>
</gene>
<reference evidence="1 2" key="1">
    <citation type="journal article" date="2015" name="Genome Biol. Evol.">
        <title>Comparative Genomics of a Bacterivorous Green Alga Reveals Evolutionary Causalities and Consequences of Phago-Mixotrophic Mode of Nutrition.</title>
        <authorList>
            <person name="Burns J.A."/>
            <person name="Paasch A."/>
            <person name="Narechania A."/>
            <person name="Kim E."/>
        </authorList>
    </citation>
    <scope>NUCLEOTIDE SEQUENCE [LARGE SCALE GENOMIC DNA]</scope>
    <source>
        <strain evidence="1 2">PLY_AMNH</strain>
    </source>
</reference>
<feature type="non-terminal residue" evidence="1">
    <location>
        <position position="264"/>
    </location>
</feature>
<name>A0AAE0FWT3_9CHLO</name>
<comment type="caution">
    <text evidence="1">The sequence shown here is derived from an EMBL/GenBank/DDBJ whole genome shotgun (WGS) entry which is preliminary data.</text>
</comment>
<keyword evidence="2" id="KW-1185">Reference proteome</keyword>